<feature type="transmembrane region" description="Helical" evidence="11">
    <location>
        <begin position="56"/>
        <end position="76"/>
    </location>
</feature>
<feature type="transmembrane region" description="Helical" evidence="11">
    <location>
        <begin position="764"/>
        <end position="782"/>
    </location>
</feature>
<evidence type="ECO:0000256" key="10">
    <source>
        <dbReference type="SAM" id="MobiDB-lite"/>
    </source>
</evidence>
<keyword evidence="15" id="KW-1185">Reference proteome</keyword>
<evidence type="ECO:0000259" key="13">
    <source>
        <dbReference type="PROSITE" id="PS50929"/>
    </source>
</evidence>
<comment type="caution">
    <text evidence="14">The sequence shown here is derived from an EMBL/GenBank/DDBJ whole genome shotgun (WGS) entry which is preliminary data.</text>
</comment>
<dbReference type="SUPFAM" id="SSF90123">
    <property type="entry name" value="ABC transporter transmembrane region"/>
    <property type="match status" value="2"/>
</dbReference>
<feature type="transmembrane region" description="Helical" evidence="11">
    <location>
        <begin position="624"/>
        <end position="645"/>
    </location>
</feature>
<feature type="transmembrane region" description="Helical" evidence="11">
    <location>
        <begin position="141"/>
        <end position="173"/>
    </location>
</feature>
<dbReference type="PROSITE" id="PS50893">
    <property type="entry name" value="ABC_TRANSPORTER_2"/>
    <property type="match status" value="2"/>
</dbReference>
<feature type="domain" description="ABC transporter" evidence="12">
    <location>
        <begin position="941"/>
        <end position="1174"/>
    </location>
</feature>
<dbReference type="CDD" id="cd18546">
    <property type="entry name" value="ABC_6TM_Rv0194_D2_like"/>
    <property type="match status" value="1"/>
</dbReference>
<evidence type="ECO:0000256" key="5">
    <source>
        <dbReference type="ARBA" id="ARBA00022741"/>
    </source>
</evidence>
<evidence type="ECO:0000313" key="14">
    <source>
        <dbReference type="EMBL" id="ORW86856.1"/>
    </source>
</evidence>
<dbReference type="PROSITE" id="PS50929">
    <property type="entry name" value="ABC_TM1F"/>
    <property type="match status" value="2"/>
</dbReference>
<dbReference type="GeneID" id="93492517"/>
<dbReference type="GO" id="GO:0015421">
    <property type="term" value="F:ABC-type oligopeptide transporter activity"/>
    <property type="evidence" value="ECO:0007669"/>
    <property type="project" value="TreeGrafter"/>
</dbReference>
<feature type="transmembrane region" description="Helical" evidence="11">
    <location>
        <begin position="845"/>
        <end position="865"/>
    </location>
</feature>
<dbReference type="STRING" id="486698.AWC22_10345"/>
<keyword evidence="7 11" id="KW-1133">Transmembrane helix</keyword>
<evidence type="ECO:0000256" key="2">
    <source>
        <dbReference type="ARBA" id="ARBA00022448"/>
    </source>
</evidence>
<evidence type="ECO:0000259" key="12">
    <source>
        <dbReference type="PROSITE" id="PS50893"/>
    </source>
</evidence>
<feature type="transmembrane region" description="Helical" evidence="11">
    <location>
        <begin position="657"/>
        <end position="678"/>
    </location>
</feature>
<dbReference type="InterPro" id="IPR011527">
    <property type="entry name" value="ABC1_TM_dom"/>
</dbReference>
<evidence type="ECO:0000256" key="6">
    <source>
        <dbReference type="ARBA" id="ARBA00022840"/>
    </source>
</evidence>
<feature type="compositionally biased region" description="Basic and acidic residues" evidence="10">
    <location>
        <begin position="598"/>
        <end position="608"/>
    </location>
</feature>
<dbReference type="Gene3D" id="3.40.50.300">
    <property type="entry name" value="P-loop containing nucleotide triphosphate hydrolases"/>
    <property type="match status" value="2"/>
</dbReference>
<dbReference type="InterPro" id="IPR027417">
    <property type="entry name" value="P-loop_NTPase"/>
</dbReference>
<evidence type="ECO:0000313" key="15">
    <source>
        <dbReference type="Proteomes" id="UP000193087"/>
    </source>
</evidence>
<keyword evidence="6" id="KW-0067">ATP-binding</keyword>
<comment type="similarity">
    <text evidence="9">Belongs to the ABC transporter superfamily. Lipid exporter (TC 3.A.1.106) family.</text>
</comment>
<dbReference type="InterPro" id="IPR036640">
    <property type="entry name" value="ABC1_TM_sf"/>
</dbReference>
<feature type="transmembrane region" description="Helical" evidence="11">
    <location>
        <begin position="20"/>
        <end position="41"/>
    </location>
</feature>
<feature type="transmembrane region" description="Helical" evidence="11">
    <location>
        <begin position="740"/>
        <end position="758"/>
    </location>
</feature>
<dbReference type="GO" id="GO:0005886">
    <property type="term" value="C:plasma membrane"/>
    <property type="evidence" value="ECO:0007669"/>
    <property type="project" value="UniProtKB-SubCell"/>
</dbReference>
<keyword evidence="3" id="KW-1003">Cell membrane</keyword>
<evidence type="ECO:0000256" key="4">
    <source>
        <dbReference type="ARBA" id="ARBA00022692"/>
    </source>
</evidence>
<evidence type="ECO:0000256" key="1">
    <source>
        <dbReference type="ARBA" id="ARBA00004651"/>
    </source>
</evidence>
<accession>A0A1X2DFE1</accession>
<keyword evidence="8 11" id="KW-0472">Membrane</keyword>
<dbReference type="PANTHER" id="PTHR43394:SF1">
    <property type="entry name" value="ATP-BINDING CASSETTE SUB-FAMILY B MEMBER 10, MITOCHONDRIAL"/>
    <property type="match status" value="1"/>
</dbReference>
<dbReference type="Pfam" id="PF00005">
    <property type="entry name" value="ABC_tran"/>
    <property type="match status" value="2"/>
</dbReference>
<dbReference type="GO" id="GO:0005524">
    <property type="term" value="F:ATP binding"/>
    <property type="evidence" value="ECO:0007669"/>
    <property type="project" value="UniProtKB-KW"/>
</dbReference>
<feature type="domain" description="ABC transmembrane type-1" evidence="13">
    <location>
        <begin position="625"/>
        <end position="907"/>
    </location>
</feature>
<dbReference type="CDD" id="cd18543">
    <property type="entry name" value="ABC_6TM_Rv0194_D1_like"/>
    <property type="match status" value="1"/>
</dbReference>
<name>A0A1X2DFE1_9MYCO</name>
<comment type="subcellular location">
    <subcellularLocation>
        <location evidence="1">Cell membrane</location>
        <topology evidence="1">Multi-pass membrane protein</topology>
    </subcellularLocation>
</comment>
<dbReference type="RefSeq" id="WP_085248940.1">
    <property type="nucleotide sequence ID" value="NZ_CAJMWJ010000001.1"/>
</dbReference>
<dbReference type="Gene3D" id="1.20.1560.10">
    <property type="entry name" value="ABC transporter type 1, transmembrane domain"/>
    <property type="match status" value="2"/>
</dbReference>
<evidence type="ECO:0000256" key="3">
    <source>
        <dbReference type="ARBA" id="ARBA00022475"/>
    </source>
</evidence>
<evidence type="ECO:0000256" key="11">
    <source>
        <dbReference type="SAM" id="Phobius"/>
    </source>
</evidence>
<evidence type="ECO:0000256" key="7">
    <source>
        <dbReference type="ARBA" id="ARBA00022989"/>
    </source>
</evidence>
<dbReference type="Pfam" id="PF00664">
    <property type="entry name" value="ABC_membrane"/>
    <property type="match status" value="2"/>
</dbReference>
<dbReference type="FunFam" id="3.40.50.300:FF:000299">
    <property type="entry name" value="ABC transporter ATP-binding protein/permease"/>
    <property type="match status" value="2"/>
</dbReference>
<keyword evidence="2" id="KW-0813">Transport</keyword>
<dbReference type="InterPro" id="IPR003593">
    <property type="entry name" value="AAA+_ATPase"/>
</dbReference>
<organism evidence="14 15">
    <name type="scientific">Mycobacterium riyadhense</name>
    <dbReference type="NCBI Taxonomy" id="486698"/>
    <lineage>
        <taxon>Bacteria</taxon>
        <taxon>Bacillati</taxon>
        <taxon>Actinomycetota</taxon>
        <taxon>Actinomycetes</taxon>
        <taxon>Mycobacteriales</taxon>
        <taxon>Mycobacteriaceae</taxon>
        <taxon>Mycobacterium</taxon>
    </lineage>
</organism>
<gene>
    <name evidence="14" type="ORF">AWC22_10345</name>
</gene>
<dbReference type="Proteomes" id="UP000193087">
    <property type="component" value="Unassembled WGS sequence"/>
</dbReference>
<dbReference type="EMBL" id="LQPQ01000019">
    <property type="protein sequence ID" value="ORW86856.1"/>
    <property type="molecule type" value="Genomic_DNA"/>
</dbReference>
<dbReference type="InterPro" id="IPR039421">
    <property type="entry name" value="Type_1_exporter"/>
</dbReference>
<dbReference type="SUPFAM" id="SSF52540">
    <property type="entry name" value="P-loop containing nucleoside triphosphate hydrolases"/>
    <property type="match status" value="2"/>
</dbReference>
<dbReference type="GO" id="GO:0016887">
    <property type="term" value="F:ATP hydrolysis activity"/>
    <property type="evidence" value="ECO:0007669"/>
    <property type="project" value="InterPro"/>
</dbReference>
<feature type="domain" description="ABC transporter" evidence="12">
    <location>
        <begin position="334"/>
        <end position="568"/>
    </location>
</feature>
<protein>
    <submittedName>
        <fullName evidence="14">Multidrug transporter</fullName>
    </submittedName>
</protein>
<proteinExistence type="inferred from homology"/>
<evidence type="ECO:0000256" key="8">
    <source>
        <dbReference type="ARBA" id="ARBA00023136"/>
    </source>
</evidence>
<dbReference type="InterPro" id="IPR017871">
    <property type="entry name" value="ABC_transporter-like_CS"/>
</dbReference>
<reference evidence="14 15" key="1">
    <citation type="submission" date="2016-01" db="EMBL/GenBank/DDBJ databases">
        <title>The new phylogeny of the genus Mycobacterium.</title>
        <authorList>
            <person name="Tarcisio F."/>
            <person name="Conor M."/>
            <person name="Antonella G."/>
            <person name="Elisabetta G."/>
            <person name="Giulia F.S."/>
            <person name="Sara T."/>
            <person name="Anna F."/>
            <person name="Clotilde B."/>
            <person name="Roberto B."/>
            <person name="Veronica D.S."/>
            <person name="Fabio R."/>
            <person name="Monica P."/>
            <person name="Olivier J."/>
            <person name="Enrico T."/>
            <person name="Nicola S."/>
        </authorList>
    </citation>
    <scope>NUCLEOTIDE SEQUENCE [LARGE SCALE GENOMIC DNA]</scope>
    <source>
        <strain evidence="14 15">DSM 45176</strain>
    </source>
</reference>
<keyword evidence="4 11" id="KW-0812">Transmembrane</keyword>
<dbReference type="OrthoDB" id="9806127at2"/>
<feature type="transmembrane region" description="Helical" evidence="11">
    <location>
        <begin position="871"/>
        <end position="892"/>
    </location>
</feature>
<dbReference type="InterPro" id="IPR003439">
    <property type="entry name" value="ABC_transporter-like_ATP-bd"/>
</dbReference>
<evidence type="ECO:0000256" key="9">
    <source>
        <dbReference type="ARBA" id="ARBA00061644"/>
    </source>
</evidence>
<feature type="transmembrane region" description="Helical" evidence="11">
    <location>
        <begin position="255"/>
        <end position="285"/>
    </location>
</feature>
<dbReference type="AlphaFoldDB" id="A0A1X2DFE1"/>
<dbReference type="SMART" id="SM00382">
    <property type="entry name" value="AAA"/>
    <property type="match status" value="2"/>
</dbReference>
<keyword evidence="5" id="KW-0547">Nucleotide-binding</keyword>
<sequence length="1199" mass="128730">MRRTWWCRLSGYVLRHRGDLLLGLGAALAGTVIAVLVPLVVKRVVDDAVAADHRSLAPWAAVLLTAAGAVYLLTFVRRYYGGRIAHLVQHDLRMDAFRSLMRWDGRQLDRWSSGQLIVRTTNDLQLVQGLLFDLPNVIRHVLTLVLCVAVMIWLSPLLALPVVLLVPVIALIAHRSRRLLTVAAERAQERYATVTGVVDAAVSGIQVVKAFGQEEQETGKLATAGRALYAARLRVSRLNAHFGPLLQSLPALGQMAVFALGGWMAAQGSITVGTFVAFWSCLALVARPACDLAGMLTVAQQARAGAVRVFEVIDSRPTLVDGARCLTSESPASLEFAHASFGYVADRPILRDISLSVRPGETLAVVGAPGSGKSTLALLAMRCYDVTAGAVRIGGQDVRDLTLGSLRSAVGLVPEEAVLFSGTIGANIAYGRPDATADQIAEAARAAHVDEFVDTLPDGYATAVGARGLTLSGGQRQRIALARALLDRPRLLILDDPTSAVDAVIESGIHDVLREVIADRTAIILTRRRSMLTLADRVAVLDSGRLLDIGTPDELWKRCPRYRELLSPATDLTGDLLAEDRAPAPGATTPPVPPATHDANRRPAEPRDNTPVLRRLLRDFRGPLALSLLLVAVESCAGLLPPLLIRHGIDVGVHQHLLSALWCAALVGTGAVVVRFVAQWGGAMVAGAAGEKVLFRLRSSVFSHAQRLGLDAFEDDGDAHIVTAVTADVEAIVAFLRTGLVIAVVSAVTLVGILVTLLAIHARLVLLIIATVPLLALATWQFQRASNWIYRQARQRLGTMTATLREYAAGLRIAQAFRAEYVGVQSYFAHSDDYRRTRVRGQRLLALYFPFVAFLCSLATTLVLLDGGREVQAGVISVGALVTYLLYVELLFTPIDQLSQMFDGYQQAAVAAARIRSLLSTPPPSSPVSRPVGRLHGEVVFDAVDFRYRTREAPALAGVDLRIPAGQTVVFVGSTGSGKSTLLKLVARFYDPTAGTVRVDGRDLREFAIDGYRGRLGIVPQELYLFPGTVRDAIAYGRPDATDAQVERAAREVGAHPMITALDGGYAHWVAAGGRNLSAGQLQLLALARARLVDPDILLLDEATVALDPATEAVVHRAILGLAAGRTTLIVAHQLAIAEYADRVVVLEHGSVVEDGTHNELLAGGGHYARLWEAHTLVGRPPQSEDRRLANNLVTATTP</sequence>
<feature type="region of interest" description="Disordered" evidence="10">
    <location>
        <begin position="580"/>
        <end position="608"/>
    </location>
</feature>
<feature type="domain" description="ABC transmembrane type-1" evidence="13">
    <location>
        <begin position="21"/>
        <end position="301"/>
    </location>
</feature>
<dbReference type="PANTHER" id="PTHR43394">
    <property type="entry name" value="ATP-DEPENDENT PERMEASE MDL1, MITOCHONDRIAL"/>
    <property type="match status" value="1"/>
</dbReference>
<dbReference type="PROSITE" id="PS00211">
    <property type="entry name" value="ABC_TRANSPORTER_1"/>
    <property type="match status" value="1"/>
</dbReference>